<reference evidence="1" key="1">
    <citation type="journal article" date="2015" name="Nature">
        <title>Complex archaea that bridge the gap between prokaryotes and eukaryotes.</title>
        <authorList>
            <person name="Spang A."/>
            <person name="Saw J.H."/>
            <person name="Jorgensen S.L."/>
            <person name="Zaremba-Niedzwiedzka K."/>
            <person name="Martijn J."/>
            <person name="Lind A.E."/>
            <person name="van Eijk R."/>
            <person name="Schleper C."/>
            <person name="Guy L."/>
            <person name="Ettema T.J."/>
        </authorList>
    </citation>
    <scope>NUCLEOTIDE SEQUENCE</scope>
</reference>
<evidence type="ECO:0000313" key="1">
    <source>
        <dbReference type="EMBL" id="KKM56916.1"/>
    </source>
</evidence>
<evidence type="ECO:0008006" key="2">
    <source>
        <dbReference type="Google" id="ProtNLM"/>
    </source>
</evidence>
<organism evidence="1">
    <name type="scientific">marine sediment metagenome</name>
    <dbReference type="NCBI Taxonomy" id="412755"/>
    <lineage>
        <taxon>unclassified sequences</taxon>
        <taxon>metagenomes</taxon>
        <taxon>ecological metagenomes</taxon>
    </lineage>
</organism>
<dbReference type="EMBL" id="LAZR01011861">
    <property type="protein sequence ID" value="KKM56916.1"/>
    <property type="molecule type" value="Genomic_DNA"/>
</dbReference>
<dbReference type="InterPro" id="IPR043502">
    <property type="entry name" value="DNA/RNA_pol_sf"/>
</dbReference>
<comment type="caution">
    <text evidence="1">The sequence shown here is derived from an EMBL/GenBank/DDBJ whole genome shotgun (WGS) entry which is preliminary data.</text>
</comment>
<dbReference type="SUPFAM" id="SSF56672">
    <property type="entry name" value="DNA/RNA polymerases"/>
    <property type="match status" value="1"/>
</dbReference>
<dbReference type="Gene3D" id="3.30.70.370">
    <property type="match status" value="1"/>
</dbReference>
<name>A0A0F9JB71_9ZZZZ</name>
<gene>
    <name evidence="1" type="ORF">LCGC14_1551260</name>
</gene>
<protein>
    <recommendedName>
        <fullName evidence="2">DNA-directed DNA polymerase family A palm domain-containing protein</fullName>
    </recommendedName>
</protein>
<sequence length="124" mass="13945">MAVGRCTEPGAALNLVVHDEFIIDTPLNAIESTVKTVIPIMETCSRFTVPLKVSLKWAPERWSQAIDLDCATCSGLGKTFGLDDDELFDLVYHDKELPKSKVCKECNGRRFLLEKAKNYAKRIR</sequence>
<accession>A0A0F9JB71</accession>
<dbReference type="AlphaFoldDB" id="A0A0F9JB71"/>
<proteinExistence type="predicted"/>